<evidence type="ECO:0000313" key="3">
    <source>
        <dbReference type="Proteomes" id="UP000008631"/>
    </source>
</evidence>
<dbReference type="InParanoid" id="E8R4S7"/>
<organism evidence="2 3">
    <name type="scientific">Isosphaera pallida (strain ATCC 43644 / DSM 9630 / IS1B)</name>
    <dbReference type="NCBI Taxonomy" id="575540"/>
    <lineage>
        <taxon>Bacteria</taxon>
        <taxon>Pseudomonadati</taxon>
        <taxon>Planctomycetota</taxon>
        <taxon>Planctomycetia</taxon>
        <taxon>Isosphaerales</taxon>
        <taxon>Isosphaeraceae</taxon>
        <taxon>Isosphaera</taxon>
    </lineage>
</organism>
<feature type="compositionally biased region" description="Pro residues" evidence="1">
    <location>
        <begin position="50"/>
        <end position="60"/>
    </location>
</feature>
<keyword evidence="3" id="KW-1185">Reference proteome</keyword>
<dbReference type="AlphaFoldDB" id="E8R4S7"/>
<dbReference type="InterPro" id="IPR017136">
    <property type="entry name" value="UCP037205"/>
</dbReference>
<dbReference type="HOGENOM" id="CLU_2788294_0_0_0"/>
<name>E8R4S7_ISOPI</name>
<dbReference type="RefSeq" id="WP_013563962.1">
    <property type="nucleotide sequence ID" value="NC_014962.1"/>
</dbReference>
<dbReference type="Proteomes" id="UP000008631">
    <property type="component" value="Chromosome"/>
</dbReference>
<dbReference type="eggNOG" id="COG4338">
    <property type="taxonomic scope" value="Bacteria"/>
</dbReference>
<dbReference type="KEGG" id="ipa:Isop_1085"/>
<sequence>MPHQTPNQRPSKLCPICGRLFIWRKKWERCWDQVVYCSDRCRSQSGRRPNTPPNESPSPPKSLRSPLY</sequence>
<protein>
    <submittedName>
        <fullName evidence="2">Uncharacterized conserved protein UCP037205</fullName>
    </submittedName>
</protein>
<dbReference type="PANTHER" id="PTHR37463">
    <property type="entry name" value="GSL3115 PROTEIN"/>
    <property type="match status" value="1"/>
</dbReference>
<dbReference type="Pfam" id="PF10013">
    <property type="entry name" value="DUF2256"/>
    <property type="match status" value="1"/>
</dbReference>
<feature type="region of interest" description="Disordered" evidence="1">
    <location>
        <begin position="41"/>
        <end position="68"/>
    </location>
</feature>
<accession>E8R4S7</accession>
<proteinExistence type="predicted"/>
<reference evidence="2 3" key="2">
    <citation type="journal article" date="2011" name="Stand. Genomic Sci.">
        <title>Complete genome sequence of Isosphaera pallida type strain (IS1B).</title>
        <authorList>
            <consortium name="US DOE Joint Genome Institute (JGI-PGF)"/>
            <person name="Goker M."/>
            <person name="Cleland D."/>
            <person name="Saunders E."/>
            <person name="Lapidus A."/>
            <person name="Nolan M."/>
            <person name="Lucas S."/>
            <person name="Hammon N."/>
            <person name="Deshpande S."/>
            <person name="Cheng J.F."/>
            <person name="Tapia R."/>
            <person name="Han C."/>
            <person name="Goodwin L."/>
            <person name="Pitluck S."/>
            <person name="Liolios K."/>
            <person name="Pagani I."/>
            <person name="Ivanova N."/>
            <person name="Mavromatis K."/>
            <person name="Pati A."/>
            <person name="Chen A."/>
            <person name="Palaniappan K."/>
            <person name="Land M."/>
            <person name="Hauser L."/>
            <person name="Chang Y.J."/>
            <person name="Jeffries C.D."/>
            <person name="Detter J.C."/>
            <person name="Beck B."/>
            <person name="Woyke T."/>
            <person name="Bristow J."/>
            <person name="Eisen J.A."/>
            <person name="Markowitz V."/>
            <person name="Hugenholtz P."/>
            <person name="Kyrpides N.C."/>
            <person name="Klenk H.P."/>
        </authorList>
    </citation>
    <scope>NUCLEOTIDE SEQUENCE [LARGE SCALE GENOMIC DNA]</scope>
    <source>
        <strain evidence="3">ATCC 43644 / DSM 9630 / IS1B</strain>
    </source>
</reference>
<dbReference type="OrthoDB" id="27194at2"/>
<gene>
    <name evidence="2" type="ordered locus">Isop_1085</name>
</gene>
<dbReference type="STRING" id="575540.Isop_1085"/>
<reference key="1">
    <citation type="submission" date="2010-11" db="EMBL/GenBank/DDBJ databases">
        <title>The complete sequence of chromosome of Isophaera pallida ATCC 43644.</title>
        <authorList>
            <consortium name="US DOE Joint Genome Institute (JGI-PGF)"/>
            <person name="Lucas S."/>
            <person name="Copeland A."/>
            <person name="Lapidus A."/>
            <person name="Bruce D."/>
            <person name="Goodwin L."/>
            <person name="Pitluck S."/>
            <person name="Kyrpides N."/>
            <person name="Mavromatis K."/>
            <person name="Pagani I."/>
            <person name="Ivanova N."/>
            <person name="Saunders E."/>
            <person name="Brettin T."/>
            <person name="Detter J.C."/>
            <person name="Han C."/>
            <person name="Tapia R."/>
            <person name="Land M."/>
            <person name="Hauser L."/>
            <person name="Markowitz V."/>
            <person name="Cheng J.-F."/>
            <person name="Hugenholtz P."/>
            <person name="Woyke T."/>
            <person name="Wu D."/>
            <person name="Eisen J.A."/>
        </authorList>
    </citation>
    <scope>NUCLEOTIDE SEQUENCE</scope>
    <source>
        <strain>ATCC 43644</strain>
    </source>
</reference>
<dbReference type="EMBL" id="CP002353">
    <property type="protein sequence ID" value="ADV61673.1"/>
    <property type="molecule type" value="Genomic_DNA"/>
</dbReference>
<evidence type="ECO:0000256" key="1">
    <source>
        <dbReference type="SAM" id="MobiDB-lite"/>
    </source>
</evidence>
<evidence type="ECO:0000313" key="2">
    <source>
        <dbReference type="EMBL" id="ADV61673.1"/>
    </source>
</evidence>
<dbReference type="PANTHER" id="PTHR37463:SF1">
    <property type="entry name" value="DUF2256 DOMAIN-CONTAINING PROTEIN"/>
    <property type="match status" value="1"/>
</dbReference>